<dbReference type="InterPro" id="IPR017981">
    <property type="entry name" value="GPCR_2-like_7TM"/>
</dbReference>
<dbReference type="EMBL" id="CALNXK010000011">
    <property type="protein sequence ID" value="CAH3043817.1"/>
    <property type="molecule type" value="Genomic_DNA"/>
</dbReference>
<keyword evidence="4 5" id="KW-0472">Membrane</keyword>
<feature type="transmembrane region" description="Helical" evidence="5">
    <location>
        <begin position="144"/>
        <end position="163"/>
    </location>
</feature>
<feature type="transmembrane region" description="Helical" evidence="5">
    <location>
        <begin position="45"/>
        <end position="65"/>
    </location>
</feature>
<dbReference type="PROSITE" id="PS50261">
    <property type="entry name" value="G_PROTEIN_RECEP_F2_4"/>
    <property type="match status" value="1"/>
</dbReference>
<proteinExistence type="predicted"/>
<dbReference type="PRINTS" id="PR02001">
    <property type="entry name" value="GCR1CAMPR"/>
</dbReference>
<accession>A0ABN8N6B2</accession>
<dbReference type="SUPFAM" id="SSF81321">
    <property type="entry name" value="Family A G protein-coupled receptor-like"/>
    <property type="match status" value="1"/>
</dbReference>
<evidence type="ECO:0000256" key="3">
    <source>
        <dbReference type="ARBA" id="ARBA00022989"/>
    </source>
</evidence>
<protein>
    <recommendedName>
        <fullName evidence="6">G-protein coupled receptors family 2 profile 2 domain-containing protein</fullName>
    </recommendedName>
</protein>
<sequence>MIHEAAMAGFEATFPAGTTLTTATTRNQSEISSEILDKVLTTTTASLSIVGTLVIMITFVLWPDIRTNSRKIIVCISIGDFFVACSNILGVWEREMDHWKSACEIQAAIGMVAVLSTFFWTVYLSVYFYLVISKKISVDSERRIMLWFHFTGWGIPLAITAIAKEKGATGYSGDLVSSGWCWISSDQPWWKMLLWMVIAGKGWEILAYITISVFYVLIKLSIRREVHKGFASRSLFLTMESVKVLKKADRKLTFIPVLFILLRMWGTIRFFRFLACLPDCHHLGPRPAYRWLEILQGIGDSSQGFANFVLFCLFTEKIREKFRVCDQHRAVSRRSLETSNSFLKSTNYGAID</sequence>
<dbReference type="InterPro" id="IPR000832">
    <property type="entry name" value="GPCR_2_secretin-like"/>
</dbReference>
<reference evidence="7 8" key="1">
    <citation type="submission" date="2022-05" db="EMBL/GenBank/DDBJ databases">
        <authorList>
            <consortium name="Genoscope - CEA"/>
            <person name="William W."/>
        </authorList>
    </citation>
    <scope>NUCLEOTIDE SEQUENCE [LARGE SCALE GENOMIC DNA]</scope>
</reference>
<dbReference type="Pfam" id="PF00002">
    <property type="entry name" value="7tm_2"/>
    <property type="match status" value="1"/>
</dbReference>
<feature type="transmembrane region" description="Helical" evidence="5">
    <location>
        <begin position="72"/>
        <end position="92"/>
    </location>
</feature>
<comment type="subcellular location">
    <subcellularLocation>
        <location evidence="1">Membrane</location>
        <topology evidence="1">Multi-pass membrane protein</topology>
    </subcellularLocation>
</comment>
<name>A0ABN8N6B2_9CNID</name>
<keyword evidence="8" id="KW-1185">Reference proteome</keyword>
<evidence type="ECO:0000313" key="8">
    <source>
        <dbReference type="Proteomes" id="UP001159405"/>
    </source>
</evidence>
<dbReference type="InterPro" id="IPR022343">
    <property type="entry name" value="GCR1-cAMP_receptor"/>
</dbReference>
<dbReference type="PANTHER" id="PTHR23112">
    <property type="entry name" value="G PROTEIN-COUPLED RECEPTOR 157-RELATED"/>
    <property type="match status" value="1"/>
</dbReference>
<dbReference type="PANTHER" id="PTHR23112:SF47">
    <property type="entry name" value="G-PROTEIN COUPLED RECEPTOR 157"/>
    <property type="match status" value="1"/>
</dbReference>
<evidence type="ECO:0000256" key="1">
    <source>
        <dbReference type="ARBA" id="ARBA00004141"/>
    </source>
</evidence>
<keyword evidence="3 5" id="KW-1133">Transmembrane helix</keyword>
<feature type="transmembrane region" description="Helical" evidence="5">
    <location>
        <begin position="192"/>
        <end position="218"/>
    </location>
</feature>
<evidence type="ECO:0000256" key="4">
    <source>
        <dbReference type="ARBA" id="ARBA00023136"/>
    </source>
</evidence>
<keyword evidence="2 5" id="KW-0812">Transmembrane</keyword>
<gene>
    <name evidence="7" type="ORF">PLOB_00002671</name>
</gene>
<evidence type="ECO:0000313" key="7">
    <source>
        <dbReference type="EMBL" id="CAH3043817.1"/>
    </source>
</evidence>
<dbReference type="Proteomes" id="UP001159405">
    <property type="component" value="Unassembled WGS sequence"/>
</dbReference>
<organism evidence="7 8">
    <name type="scientific">Porites lobata</name>
    <dbReference type="NCBI Taxonomy" id="104759"/>
    <lineage>
        <taxon>Eukaryota</taxon>
        <taxon>Metazoa</taxon>
        <taxon>Cnidaria</taxon>
        <taxon>Anthozoa</taxon>
        <taxon>Hexacorallia</taxon>
        <taxon>Scleractinia</taxon>
        <taxon>Fungiina</taxon>
        <taxon>Poritidae</taxon>
        <taxon>Porites</taxon>
    </lineage>
</organism>
<comment type="caution">
    <text evidence="7">The sequence shown here is derived from an EMBL/GenBank/DDBJ whole genome shotgun (WGS) entry which is preliminary data.</text>
</comment>
<feature type="transmembrane region" description="Helical" evidence="5">
    <location>
        <begin position="252"/>
        <end position="274"/>
    </location>
</feature>
<evidence type="ECO:0000259" key="6">
    <source>
        <dbReference type="PROSITE" id="PS50261"/>
    </source>
</evidence>
<feature type="domain" description="G-protein coupled receptors family 2 profile 2" evidence="6">
    <location>
        <begin position="37"/>
        <end position="315"/>
    </location>
</feature>
<evidence type="ECO:0000256" key="5">
    <source>
        <dbReference type="SAM" id="Phobius"/>
    </source>
</evidence>
<dbReference type="Gene3D" id="1.20.1070.10">
    <property type="entry name" value="Rhodopsin 7-helix transmembrane proteins"/>
    <property type="match status" value="1"/>
</dbReference>
<feature type="transmembrane region" description="Helical" evidence="5">
    <location>
        <begin position="107"/>
        <end position="132"/>
    </location>
</feature>
<evidence type="ECO:0000256" key="2">
    <source>
        <dbReference type="ARBA" id="ARBA00022692"/>
    </source>
</evidence>